<dbReference type="AlphaFoldDB" id="A0A2P2PU37"/>
<dbReference type="EMBL" id="GGEC01077768">
    <property type="protein sequence ID" value="MBX58252.1"/>
    <property type="molecule type" value="Transcribed_RNA"/>
</dbReference>
<sequence>MLSVTDVGQVIEPKDKQEDNVGIYLKIREHQESKSKNKRESALV</sequence>
<proteinExistence type="predicted"/>
<evidence type="ECO:0000313" key="1">
    <source>
        <dbReference type="EMBL" id="MBX58252.1"/>
    </source>
</evidence>
<reference evidence="1" key="1">
    <citation type="submission" date="2018-02" db="EMBL/GenBank/DDBJ databases">
        <title>Rhizophora mucronata_Transcriptome.</title>
        <authorList>
            <person name="Meera S.P."/>
            <person name="Sreeshan A."/>
            <person name="Augustine A."/>
        </authorList>
    </citation>
    <scope>NUCLEOTIDE SEQUENCE</scope>
    <source>
        <tissue evidence="1">Leaf</tissue>
    </source>
</reference>
<name>A0A2P2PU37_RHIMU</name>
<accession>A0A2P2PU37</accession>
<organism evidence="1">
    <name type="scientific">Rhizophora mucronata</name>
    <name type="common">Asiatic mangrove</name>
    <dbReference type="NCBI Taxonomy" id="61149"/>
    <lineage>
        <taxon>Eukaryota</taxon>
        <taxon>Viridiplantae</taxon>
        <taxon>Streptophyta</taxon>
        <taxon>Embryophyta</taxon>
        <taxon>Tracheophyta</taxon>
        <taxon>Spermatophyta</taxon>
        <taxon>Magnoliopsida</taxon>
        <taxon>eudicotyledons</taxon>
        <taxon>Gunneridae</taxon>
        <taxon>Pentapetalae</taxon>
        <taxon>rosids</taxon>
        <taxon>fabids</taxon>
        <taxon>Malpighiales</taxon>
        <taxon>Rhizophoraceae</taxon>
        <taxon>Rhizophora</taxon>
    </lineage>
</organism>
<protein>
    <submittedName>
        <fullName evidence="1">Uncharacterized protein</fullName>
    </submittedName>
</protein>